<feature type="chain" id="PRO_5002202803" evidence="1">
    <location>
        <begin position="22"/>
        <end position="108"/>
    </location>
</feature>
<organism evidence="2">
    <name type="scientific">Amblyomma americanum</name>
    <name type="common">Lone star tick</name>
    <dbReference type="NCBI Taxonomy" id="6943"/>
    <lineage>
        <taxon>Eukaryota</taxon>
        <taxon>Metazoa</taxon>
        <taxon>Ecdysozoa</taxon>
        <taxon>Arthropoda</taxon>
        <taxon>Chelicerata</taxon>
        <taxon>Arachnida</taxon>
        <taxon>Acari</taxon>
        <taxon>Parasitiformes</taxon>
        <taxon>Ixodida</taxon>
        <taxon>Ixodoidea</taxon>
        <taxon>Ixodidae</taxon>
        <taxon>Amblyomminae</taxon>
        <taxon>Amblyomma</taxon>
    </lineage>
</organism>
<evidence type="ECO:0000313" key="2">
    <source>
        <dbReference type="EMBL" id="JAG91789.1"/>
    </source>
</evidence>
<accession>A0A0C9S3N5</accession>
<feature type="signal peptide" evidence="1">
    <location>
        <begin position="1"/>
        <end position="21"/>
    </location>
</feature>
<keyword evidence="1" id="KW-0732">Signal</keyword>
<dbReference type="EMBL" id="GBZX01000951">
    <property type="protein sequence ID" value="JAG91789.1"/>
    <property type="molecule type" value="mRNA"/>
</dbReference>
<protein>
    <submittedName>
        <fullName evidence="2">Putative secreted protein</fullName>
    </submittedName>
</protein>
<evidence type="ECO:0000256" key="1">
    <source>
        <dbReference type="SAM" id="SignalP"/>
    </source>
</evidence>
<reference evidence="2" key="1">
    <citation type="journal article" date="2015" name="PLoS ONE">
        <title>An Insight into the Sialome of the Lone Star Tick, Amblyomma americanum, with a Glimpse on Its Time Dependent Gene Expression.</title>
        <authorList>
            <person name="Karim S."/>
            <person name="Ribeiro J.M."/>
        </authorList>
    </citation>
    <scope>NUCLEOTIDE SEQUENCE</scope>
    <source>
        <tissue evidence="2">Salivary gland</tissue>
    </source>
</reference>
<dbReference type="AlphaFoldDB" id="A0A0C9S3N5"/>
<sequence length="108" mass="12242">MILRLLISLLIIAAAIKFTGAEYTIRRTLPIYTQNGTCNFRGRVIKNKPLFPRKRCEMWVRNKDNGGVKVFGCPPVNIPGKLNIKLKKHNVWPACCKSDTISKWNTAA</sequence>
<name>A0A0C9S3N5_AMBAM</name>
<proteinExistence type="evidence at transcript level"/>